<evidence type="ECO:0000256" key="3">
    <source>
        <dbReference type="ARBA" id="ARBA00022448"/>
    </source>
</evidence>
<sequence>MKIQHTQSSSSFDLSLSRYFVIGWLILLFGALGVSIWAYSAKLNSASLAPGKLVTELKNQEVKHQKGGVVERLLAKEGQRVEKGDLLLLLSDPELHSQVSQLDQKRFIIQSRLARVEAELSGKDIVWLGDEASLTPIQIQIRNDQYTLLQQNRLLHKEQQSSLKQRIAQSQGDVDSYQAWKVSDEQSLVLLDEELEANSALLKKGYVSKVAFLELKREYTSLGAKIAEHTTRIAQSKSKIIELESERDALSISFKRTAQEQKQELMAQIQAVNEQLEASSTLNNRIEVRAPVSGDVINLTIHTQGGVVAPASTILEIVPKDSRVVASVNIQPKDIESVYEGLSANIRLTSYSFRQVPAVSGELIHLSADSIVDERLGGHFYQGKIALDASELLDLGLDLKPGMPVEAQIVLEERTVLDYLLSPLIQSMEKGMREI</sequence>
<proteinExistence type="inferred from homology"/>
<evidence type="ECO:0000256" key="9">
    <source>
        <dbReference type="RuleBase" id="RU365093"/>
    </source>
</evidence>
<comment type="subcellular location">
    <subcellularLocation>
        <location evidence="1 9">Cell inner membrane</location>
        <topology evidence="1 9">Single-pass membrane protein</topology>
    </subcellularLocation>
</comment>
<evidence type="ECO:0000256" key="10">
    <source>
        <dbReference type="SAM" id="Coils"/>
    </source>
</evidence>
<gene>
    <name evidence="13" type="ORF">KP803_09420</name>
</gene>
<reference evidence="13" key="1">
    <citation type="submission" date="2021-11" db="EMBL/GenBank/DDBJ databases">
        <title>Vibrio ZSDE26 sp. nov. and Vibrio ZSDZ34 sp. nov., isolated from coastal seawater in Qingdao.</title>
        <authorList>
            <person name="Zhang P."/>
        </authorList>
    </citation>
    <scope>NUCLEOTIDE SEQUENCE</scope>
    <source>
        <strain evidence="13">ZSDE26</strain>
    </source>
</reference>
<evidence type="ECO:0000256" key="6">
    <source>
        <dbReference type="ARBA" id="ARBA00022692"/>
    </source>
</evidence>
<keyword evidence="3 9" id="KW-0813">Transport</keyword>
<evidence type="ECO:0000313" key="13">
    <source>
        <dbReference type="EMBL" id="MCK6263490.1"/>
    </source>
</evidence>
<dbReference type="PROSITE" id="PS00543">
    <property type="entry name" value="HLYD_FAMILY"/>
    <property type="match status" value="1"/>
</dbReference>
<dbReference type="PANTHER" id="PTHR30386:SF17">
    <property type="entry name" value="ALKALINE PROTEASE SECRETION PROTEIN APRE"/>
    <property type="match status" value="1"/>
</dbReference>
<keyword evidence="5 9" id="KW-0997">Cell inner membrane</keyword>
<evidence type="ECO:0000256" key="5">
    <source>
        <dbReference type="ARBA" id="ARBA00022519"/>
    </source>
</evidence>
<comment type="similarity">
    <text evidence="2 9">Belongs to the membrane fusion protein (MFP) (TC 8.A.1) family.</text>
</comment>
<dbReference type="RefSeq" id="WP_248008574.1">
    <property type="nucleotide sequence ID" value="NZ_JAJHVV010000005.1"/>
</dbReference>
<dbReference type="PRINTS" id="PR01490">
    <property type="entry name" value="RTXTOXIND"/>
</dbReference>
<organism evidence="13 14">
    <name type="scientific">Vibrio amylolyticus</name>
    <dbReference type="NCBI Taxonomy" id="2847292"/>
    <lineage>
        <taxon>Bacteria</taxon>
        <taxon>Pseudomonadati</taxon>
        <taxon>Pseudomonadota</taxon>
        <taxon>Gammaproteobacteria</taxon>
        <taxon>Vibrionales</taxon>
        <taxon>Vibrionaceae</taxon>
        <taxon>Vibrio</taxon>
    </lineage>
</organism>
<feature type="domain" description="AprE-like beta-barrel" evidence="12">
    <location>
        <begin position="325"/>
        <end position="410"/>
    </location>
</feature>
<feature type="domain" description="AprE-like long alpha-helical hairpin" evidence="11">
    <location>
        <begin position="97"/>
        <end position="279"/>
    </location>
</feature>
<feature type="coiled-coil region" evidence="10">
    <location>
        <begin position="226"/>
        <end position="282"/>
    </location>
</feature>
<keyword evidence="7 9" id="KW-1133">Transmembrane helix</keyword>
<evidence type="ECO:0000256" key="4">
    <source>
        <dbReference type="ARBA" id="ARBA00022475"/>
    </source>
</evidence>
<evidence type="ECO:0000313" key="14">
    <source>
        <dbReference type="Proteomes" id="UP001139559"/>
    </source>
</evidence>
<keyword evidence="4 9" id="KW-1003">Cell membrane</keyword>
<dbReference type="Pfam" id="PF26002">
    <property type="entry name" value="Beta-barrel_AprE"/>
    <property type="match status" value="1"/>
</dbReference>
<dbReference type="Gene3D" id="2.40.30.170">
    <property type="match status" value="1"/>
</dbReference>
<evidence type="ECO:0000256" key="8">
    <source>
        <dbReference type="ARBA" id="ARBA00023136"/>
    </source>
</evidence>
<comment type="caution">
    <text evidence="13">The sequence shown here is derived from an EMBL/GenBank/DDBJ whole genome shotgun (WGS) entry which is preliminary data.</text>
</comment>
<dbReference type="Gene3D" id="1.10.287.470">
    <property type="entry name" value="Helix hairpin bin"/>
    <property type="match status" value="1"/>
</dbReference>
<evidence type="ECO:0000259" key="11">
    <source>
        <dbReference type="Pfam" id="PF25994"/>
    </source>
</evidence>
<dbReference type="NCBIfam" id="TIGR01843">
    <property type="entry name" value="type_I_hlyD"/>
    <property type="match status" value="1"/>
</dbReference>
<dbReference type="InterPro" id="IPR050739">
    <property type="entry name" value="MFP"/>
</dbReference>
<dbReference type="GO" id="GO:0009306">
    <property type="term" value="P:protein secretion"/>
    <property type="evidence" value="ECO:0007669"/>
    <property type="project" value="InterPro"/>
</dbReference>
<dbReference type="InterPro" id="IPR006144">
    <property type="entry name" value="Secretion_HlyD_CS"/>
</dbReference>
<dbReference type="GO" id="GO:0005886">
    <property type="term" value="C:plasma membrane"/>
    <property type="evidence" value="ECO:0007669"/>
    <property type="project" value="UniProtKB-SubCell"/>
</dbReference>
<keyword evidence="6 9" id="KW-0812">Transmembrane</keyword>
<evidence type="ECO:0000259" key="12">
    <source>
        <dbReference type="Pfam" id="PF26002"/>
    </source>
</evidence>
<accession>A0A9X1XJX2</accession>
<dbReference type="AlphaFoldDB" id="A0A9X1XJX2"/>
<evidence type="ECO:0000256" key="7">
    <source>
        <dbReference type="ARBA" id="ARBA00022989"/>
    </source>
</evidence>
<evidence type="ECO:0000256" key="1">
    <source>
        <dbReference type="ARBA" id="ARBA00004377"/>
    </source>
</evidence>
<keyword evidence="8 9" id="KW-0472">Membrane</keyword>
<feature type="transmembrane region" description="Helical" evidence="9">
    <location>
        <begin position="20"/>
        <end position="39"/>
    </location>
</feature>
<dbReference type="PANTHER" id="PTHR30386">
    <property type="entry name" value="MEMBRANE FUSION SUBUNIT OF EMRAB-TOLC MULTIDRUG EFFLUX PUMP"/>
    <property type="match status" value="1"/>
</dbReference>
<dbReference type="InterPro" id="IPR010129">
    <property type="entry name" value="T1SS_HlyD"/>
</dbReference>
<name>A0A9X1XJX2_9VIBR</name>
<dbReference type="EMBL" id="JAJHVV010000005">
    <property type="protein sequence ID" value="MCK6263490.1"/>
    <property type="molecule type" value="Genomic_DNA"/>
</dbReference>
<dbReference type="InterPro" id="IPR058781">
    <property type="entry name" value="HH_AprE-like"/>
</dbReference>
<dbReference type="Proteomes" id="UP001139559">
    <property type="component" value="Unassembled WGS sequence"/>
</dbReference>
<evidence type="ECO:0000256" key="2">
    <source>
        <dbReference type="ARBA" id="ARBA00009477"/>
    </source>
</evidence>
<keyword evidence="10" id="KW-0175">Coiled coil</keyword>
<dbReference type="Pfam" id="PF25994">
    <property type="entry name" value="HH_AprE"/>
    <property type="match status" value="1"/>
</dbReference>
<keyword evidence="14" id="KW-1185">Reference proteome</keyword>
<protein>
    <recommendedName>
        <fullName evidence="9">Membrane fusion protein (MFP) family protein</fullName>
    </recommendedName>
</protein>
<dbReference type="InterPro" id="IPR058982">
    <property type="entry name" value="Beta-barrel_AprE"/>
</dbReference>
<dbReference type="Gene3D" id="2.40.50.100">
    <property type="match status" value="1"/>
</dbReference>